<dbReference type="Pfam" id="PF02001">
    <property type="entry name" value="DUF134"/>
    <property type="match status" value="1"/>
</dbReference>
<sequence length="131" mass="14382">LQEENLTLDEVEAVRLADLEKFDQEASSRKMNVSRVTFLRIIHSAHHKISKALIYGKALSLRGGEYVMPNIDGRGPLGRPARGKRGQGLGDSTDCVCPKCGEKAPHQRGVPCFNTKCPKCSTPMAGVFCRQ</sequence>
<comment type="similarity">
    <text evidence="1">Belongs to the UPF0251 family.</text>
</comment>
<dbReference type="EMBL" id="MGFP01000028">
    <property type="protein sequence ID" value="OGM09104.1"/>
    <property type="molecule type" value="Genomic_DNA"/>
</dbReference>
<evidence type="ECO:0000313" key="3">
    <source>
        <dbReference type="Proteomes" id="UP000179219"/>
    </source>
</evidence>
<gene>
    <name evidence="2" type="ORF">A2159_00575</name>
</gene>
<dbReference type="InterPro" id="IPR002852">
    <property type="entry name" value="UPF0251"/>
</dbReference>
<dbReference type="PANTHER" id="PTHR37478:SF2">
    <property type="entry name" value="UPF0251 PROTEIN TK0562"/>
    <property type="match status" value="1"/>
</dbReference>
<proteinExistence type="inferred from homology"/>
<evidence type="ECO:0000313" key="2">
    <source>
        <dbReference type="EMBL" id="OGM09104.1"/>
    </source>
</evidence>
<dbReference type="AlphaFoldDB" id="A0A1F7X1X5"/>
<dbReference type="PANTHER" id="PTHR37478">
    <property type="match status" value="1"/>
</dbReference>
<evidence type="ECO:0000256" key="1">
    <source>
        <dbReference type="ARBA" id="ARBA00009350"/>
    </source>
</evidence>
<protein>
    <submittedName>
        <fullName evidence="2">Uncharacterized protein</fullName>
    </submittedName>
</protein>
<accession>A0A1F7X1X5</accession>
<name>A0A1F7X1X5_9BACT</name>
<feature type="non-terminal residue" evidence="2">
    <location>
        <position position="1"/>
    </location>
</feature>
<dbReference type="Proteomes" id="UP000179219">
    <property type="component" value="Unassembled WGS sequence"/>
</dbReference>
<reference evidence="2 3" key="1">
    <citation type="journal article" date="2016" name="Nat. Commun.">
        <title>Thousands of microbial genomes shed light on interconnected biogeochemical processes in an aquifer system.</title>
        <authorList>
            <person name="Anantharaman K."/>
            <person name="Brown C.T."/>
            <person name="Hug L.A."/>
            <person name="Sharon I."/>
            <person name="Castelle C.J."/>
            <person name="Probst A.J."/>
            <person name="Thomas B.C."/>
            <person name="Singh A."/>
            <person name="Wilkins M.J."/>
            <person name="Karaoz U."/>
            <person name="Brodie E.L."/>
            <person name="Williams K.H."/>
            <person name="Hubbard S.S."/>
            <person name="Banfield J.F."/>
        </authorList>
    </citation>
    <scope>NUCLEOTIDE SEQUENCE [LARGE SCALE GENOMIC DNA]</scope>
</reference>
<organism evidence="2 3">
    <name type="scientific">Candidatus Woesebacteria bacterium RBG_13_34_9</name>
    <dbReference type="NCBI Taxonomy" id="1802477"/>
    <lineage>
        <taxon>Bacteria</taxon>
        <taxon>Candidatus Woeseibacteriota</taxon>
    </lineage>
</organism>
<comment type="caution">
    <text evidence="2">The sequence shown here is derived from an EMBL/GenBank/DDBJ whole genome shotgun (WGS) entry which is preliminary data.</text>
</comment>